<dbReference type="InterPro" id="IPR036034">
    <property type="entry name" value="PDZ_sf"/>
</dbReference>
<proteinExistence type="predicted"/>
<dbReference type="InterPro" id="IPR050614">
    <property type="entry name" value="Synaptic_Scaffolding_LAP-MAGUK"/>
</dbReference>
<dbReference type="PROSITE" id="PS50106">
    <property type="entry name" value="PDZ"/>
    <property type="match status" value="1"/>
</dbReference>
<sequence length="52" mass="5395">DPRRVVIHRGSTGLGFNIVGGEDGEGIFISFILAGGPADLSGELRKGDQILS</sequence>
<feature type="domain" description="PDZ" evidence="1">
    <location>
        <begin position="4"/>
        <end position="52"/>
    </location>
</feature>
<dbReference type="SUPFAM" id="SSF50156">
    <property type="entry name" value="PDZ domain-like"/>
    <property type="match status" value="1"/>
</dbReference>
<dbReference type="PANTHER" id="PTHR23119:SF33">
    <property type="entry name" value="DISKS LARGE HOMOLOG 4"/>
    <property type="match status" value="1"/>
</dbReference>
<accession>A0ABD0R184</accession>
<organism evidence="2 3">
    <name type="scientific">Cirrhinus mrigala</name>
    <name type="common">Mrigala</name>
    <dbReference type="NCBI Taxonomy" id="683832"/>
    <lineage>
        <taxon>Eukaryota</taxon>
        <taxon>Metazoa</taxon>
        <taxon>Chordata</taxon>
        <taxon>Craniata</taxon>
        <taxon>Vertebrata</taxon>
        <taxon>Euteleostomi</taxon>
        <taxon>Actinopterygii</taxon>
        <taxon>Neopterygii</taxon>
        <taxon>Teleostei</taxon>
        <taxon>Ostariophysi</taxon>
        <taxon>Cypriniformes</taxon>
        <taxon>Cyprinidae</taxon>
        <taxon>Labeoninae</taxon>
        <taxon>Labeonini</taxon>
        <taxon>Cirrhinus</taxon>
    </lineage>
</organism>
<evidence type="ECO:0000259" key="1">
    <source>
        <dbReference type="PROSITE" id="PS50106"/>
    </source>
</evidence>
<reference evidence="2 3" key="1">
    <citation type="submission" date="2024-05" db="EMBL/GenBank/DDBJ databases">
        <title>Genome sequencing and assembly of Indian major carp, Cirrhinus mrigala (Hamilton, 1822).</title>
        <authorList>
            <person name="Mohindra V."/>
            <person name="Chowdhury L.M."/>
            <person name="Lal K."/>
            <person name="Jena J.K."/>
        </authorList>
    </citation>
    <scope>NUCLEOTIDE SEQUENCE [LARGE SCALE GENOMIC DNA]</scope>
    <source>
        <strain evidence="2">CM1030</strain>
        <tissue evidence="2">Blood</tissue>
    </source>
</reference>
<feature type="non-terminal residue" evidence="2">
    <location>
        <position position="1"/>
    </location>
</feature>
<dbReference type="Gene3D" id="2.30.42.10">
    <property type="match status" value="1"/>
</dbReference>
<feature type="non-terminal residue" evidence="2">
    <location>
        <position position="52"/>
    </location>
</feature>
<dbReference type="Pfam" id="PF00595">
    <property type="entry name" value="PDZ"/>
    <property type="match status" value="1"/>
</dbReference>
<dbReference type="Proteomes" id="UP001529510">
    <property type="component" value="Unassembled WGS sequence"/>
</dbReference>
<dbReference type="InterPro" id="IPR001478">
    <property type="entry name" value="PDZ"/>
</dbReference>
<name>A0ABD0R184_CIRMR</name>
<evidence type="ECO:0000313" key="3">
    <source>
        <dbReference type="Proteomes" id="UP001529510"/>
    </source>
</evidence>
<evidence type="ECO:0000313" key="2">
    <source>
        <dbReference type="EMBL" id="KAL0192058.1"/>
    </source>
</evidence>
<protein>
    <recommendedName>
        <fullName evidence="1">PDZ domain-containing protein</fullName>
    </recommendedName>
</protein>
<comment type="caution">
    <text evidence="2">The sequence shown here is derived from an EMBL/GenBank/DDBJ whole genome shotgun (WGS) entry which is preliminary data.</text>
</comment>
<dbReference type="PANTHER" id="PTHR23119">
    <property type="entry name" value="DISCS LARGE"/>
    <property type="match status" value="1"/>
</dbReference>
<dbReference type="EMBL" id="JAMKFB020000005">
    <property type="protein sequence ID" value="KAL0192058.1"/>
    <property type="molecule type" value="Genomic_DNA"/>
</dbReference>
<gene>
    <name evidence="2" type="ORF">M9458_010354</name>
</gene>
<keyword evidence="3" id="KW-1185">Reference proteome</keyword>
<dbReference type="AlphaFoldDB" id="A0ABD0R184"/>